<evidence type="ECO:0000313" key="1">
    <source>
        <dbReference type="EMBL" id="HIR14766.1"/>
    </source>
</evidence>
<accession>A0A9D1AEQ3</accession>
<reference evidence="1" key="1">
    <citation type="submission" date="2020-10" db="EMBL/GenBank/DDBJ databases">
        <authorList>
            <person name="Gilroy R."/>
        </authorList>
    </citation>
    <scope>NUCLEOTIDE SEQUENCE</scope>
    <source>
        <strain evidence="1">ChiSjej4B22-8148</strain>
    </source>
</reference>
<dbReference type="InterPro" id="IPR027839">
    <property type="entry name" value="DUF4432"/>
</dbReference>
<dbReference type="CDD" id="cd09023">
    <property type="entry name" value="Aldose_epim_Ec_c4013"/>
    <property type="match status" value="1"/>
</dbReference>
<protein>
    <submittedName>
        <fullName evidence="1">Aldose 1-epimerase family protein</fullName>
    </submittedName>
</protein>
<dbReference type="GO" id="GO:0030246">
    <property type="term" value="F:carbohydrate binding"/>
    <property type="evidence" value="ECO:0007669"/>
    <property type="project" value="InterPro"/>
</dbReference>
<dbReference type="Gene3D" id="2.70.98.10">
    <property type="match status" value="1"/>
</dbReference>
<dbReference type="InterPro" id="IPR014718">
    <property type="entry name" value="GH-type_carb-bd"/>
</dbReference>
<sequence length="346" mass="39340">MNYQEEKKYIGHRDQLIRVTRVERKDGKAKGTEHLQVQNRSGMGFEVNLSRGMDIPYFEFCGENIGFISPCGVVGPEYFDDKGLGFLKSFTTGFLTTCGLKNIGSPCEYQGTAYGLHGNLSNTPAEQVSYSVVEEEERPYVRIKGQVRDEIIFGDKLVLDREIKCFYKEKSFAIKDRVTNTGYQKARHMILYHCNIGFPLLSPESEIFIPALQTKARNAHAETGIQQWMHTQEPDPDYEEMCYYHTMKGDSENRTAAAVYNDGLGFGAAIEYDLRTLDHLVQWKMMGARDYVIGLEPGNATLDGIQDAVDNGSMKYLEAGESVEYHLSFRILQGRNEFESLKKRFS</sequence>
<reference evidence="1" key="2">
    <citation type="journal article" date="2021" name="PeerJ">
        <title>Extensive microbial diversity within the chicken gut microbiome revealed by metagenomics and culture.</title>
        <authorList>
            <person name="Gilroy R."/>
            <person name="Ravi A."/>
            <person name="Getino M."/>
            <person name="Pursley I."/>
            <person name="Horton D.L."/>
            <person name="Alikhan N.F."/>
            <person name="Baker D."/>
            <person name="Gharbi K."/>
            <person name="Hall N."/>
            <person name="Watson M."/>
            <person name="Adriaenssens E.M."/>
            <person name="Foster-Nyarko E."/>
            <person name="Jarju S."/>
            <person name="Secka A."/>
            <person name="Antonio M."/>
            <person name="Oren A."/>
            <person name="Chaudhuri R.R."/>
            <person name="La Ragione R."/>
            <person name="Hildebrand F."/>
            <person name="Pallen M.J."/>
        </authorList>
    </citation>
    <scope>NUCLEOTIDE SEQUENCE</scope>
    <source>
        <strain evidence="1">ChiSjej4B22-8148</strain>
    </source>
</reference>
<dbReference type="AlphaFoldDB" id="A0A9D1AEQ3"/>
<proteinExistence type="predicted"/>
<dbReference type="EMBL" id="DVGK01000147">
    <property type="protein sequence ID" value="HIR14766.1"/>
    <property type="molecule type" value="Genomic_DNA"/>
</dbReference>
<comment type="caution">
    <text evidence="1">The sequence shown here is derived from an EMBL/GenBank/DDBJ whole genome shotgun (WGS) entry which is preliminary data.</text>
</comment>
<evidence type="ECO:0000313" key="2">
    <source>
        <dbReference type="Proteomes" id="UP000886757"/>
    </source>
</evidence>
<gene>
    <name evidence="1" type="ORF">IAB31_12680</name>
</gene>
<dbReference type="Pfam" id="PF14486">
    <property type="entry name" value="DUF4432"/>
    <property type="match status" value="1"/>
</dbReference>
<organism evidence="1 2">
    <name type="scientific">Candidatus Choladousia intestinavium</name>
    <dbReference type="NCBI Taxonomy" id="2840727"/>
    <lineage>
        <taxon>Bacteria</taxon>
        <taxon>Bacillati</taxon>
        <taxon>Bacillota</taxon>
        <taxon>Clostridia</taxon>
        <taxon>Lachnospirales</taxon>
        <taxon>Lachnospiraceae</taxon>
        <taxon>Lachnospiraceae incertae sedis</taxon>
        <taxon>Candidatus Choladousia</taxon>
    </lineage>
</organism>
<name>A0A9D1AEQ3_9FIRM</name>
<dbReference type="Proteomes" id="UP000886757">
    <property type="component" value="Unassembled WGS sequence"/>
</dbReference>